<dbReference type="Pfam" id="PF10728">
    <property type="entry name" value="DUF2520"/>
    <property type="match status" value="1"/>
</dbReference>
<comment type="caution">
    <text evidence="3">The sequence shown here is derived from an EMBL/GenBank/DDBJ whole genome shotgun (WGS) entry which is preliminary data.</text>
</comment>
<keyword evidence="4" id="KW-1185">Reference proteome</keyword>
<dbReference type="InterPro" id="IPR036291">
    <property type="entry name" value="NAD(P)-bd_dom_sf"/>
</dbReference>
<dbReference type="Gene3D" id="1.10.1040.20">
    <property type="entry name" value="ProC-like, C-terminal domain"/>
    <property type="match status" value="1"/>
</dbReference>
<reference evidence="3" key="2">
    <citation type="journal article" date="2021" name="Sci. Rep.">
        <title>The distribution of antibiotic resistance genes in chicken gut microbiota commensals.</title>
        <authorList>
            <person name="Juricova H."/>
            <person name="Matiasovicova J."/>
            <person name="Kubasova T."/>
            <person name="Cejkova D."/>
            <person name="Rychlik I."/>
        </authorList>
    </citation>
    <scope>NUCLEOTIDE SEQUENCE</scope>
    <source>
        <strain evidence="3">An824</strain>
    </source>
</reference>
<dbReference type="SUPFAM" id="SSF51735">
    <property type="entry name" value="NAD(P)-binding Rossmann-fold domains"/>
    <property type="match status" value="1"/>
</dbReference>
<dbReference type="InterPro" id="IPR028939">
    <property type="entry name" value="P5C_Rdtase_cat_N"/>
</dbReference>
<dbReference type="SUPFAM" id="SSF48179">
    <property type="entry name" value="6-phosphogluconate dehydrogenase C-terminal domain-like"/>
    <property type="match status" value="1"/>
</dbReference>
<organism evidence="3 4">
    <name type="scientific">Marseilla massiliensis</name>
    <dbReference type="NCBI Taxonomy" id="1841864"/>
    <lineage>
        <taxon>Bacteria</taxon>
        <taxon>Pseudomonadati</taxon>
        <taxon>Bacteroidota</taxon>
        <taxon>Bacteroidia</taxon>
        <taxon>Bacteroidales</taxon>
        <taxon>Prevotellaceae</taxon>
        <taxon>Marseilla</taxon>
    </lineage>
</organism>
<dbReference type="PANTHER" id="PTHR40459:SF1">
    <property type="entry name" value="CONSERVED HYPOTHETICAL ALANINE AND LEUCINE RICH PROTEIN"/>
    <property type="match status" value="1"/>
</dbReference>
<dbReference type="InterPro" id="IPR018931">
    <property type="entry name" value="DUF2520"/>
</dbReference>
<gene>
    <name evidence="3" type="ORF">H6A34_05570</name>
</gene>
<dbReference type="Gene3D" id="3.40.50.720">
    <property type="entry name" value="NAD(P)-binding Rossmann-like Domain"/>
    <property type="match status" value="1"/>
</dbReference>
<dbReference type="AlphaFoldDB" id="A0A938WSS3"/>
<dbReference type="PANTHER" id="PTHR40459">
    <property type="entry name" value="CONSERVED HYPOTHETICAL ALANINE AND LEUCINE RICH PROTEIN"/>
    <property type="match status" value="1"/>
</dbReference>
<name>A0A938WSS3_9BACT</name>
<dbReference type="EMBL" id="JACJJG010000019">
    <property type="protein sequence ID" value="MBM6673340.1"/>
    <property type="molecule type" value="Genomic_DNA"/>
</dbReference>
<proteinExistence type="predicted"/>
<protein>
    <submittedName>
        <fullName evidence="3">DUF2520 domain-containing protein</fullName>
    </submittedName>
</protein>
<evidence type="ECO:0000313" key="3">
    <source>
        <dbReference type="EMBL" id="MBM6673340.1"/>
    </source>
</evidence>
<reference evidence="3" key="1">
    <citation type="submission" date="2020-08" db="EMBL/GenBank/DDBJ databases">
        <authorList>
            <person name="Cejkova D."/>
            <person name="Kubasova T."/>
            <person name="Jahodarova E."/>
            <person name="Rychlik I."/>
        </authorList>
    </citation>
    <scope>NUCLEOTIDE SEQUENCE</scope>
    <source>
        <strain evidence="3">An824</strain>
    </source>
</reference>
<accession>A0A938WSS3</accession>
<dbReference type="InterPro" id="IPR037108">
    <property type="entry name" value="TM1727-like_C_sf"/>
</dbReference>
<dbReference type="InterPro" id="IPR008927">
    <property type="entry name" value="6-PGluconate_DH-like_C_sf"/>
</dbReference>
<dbReference type="RefSeq" id="WP_205104013.1">
    <property type="nucleotide sequence ID" value="NZ_JACJJG010000019.1"/>
</dbReference>
<dbReference type="Pfam" id="PF03807">
    <property type="entry name" value="F420_oxidored"/>
    <property type="match status" value="1"/>
</dbReference>
<sequence>MKIVMIGAGNLATNLGKALLDSGNDILQVYSRTLRSASALAGLLGGSPVTDFGSISNDADVYIVSVRDNVIADIVPKLCRGREEKVFLHTAGSVPMSLFEGMALHFGVLYPMQTFSKSKLLNFNEIPCFVEGNDDFAFETVNSLAGSISSKVYLLNSEARKHLHLAAVFACNFVNHCYSISSDILAKHDIPFDVMLPLIDETARKVHVMSPKEAQTGPAIRYDQNVIRMQSDMLRNNPLIKQIYEYMSVSIHHTYKSEGE</sequence>
<dbReference type="Proteomes" id="UP000706891">
    <property type="component" value="Unassembled WGS sequence"/>
</dbReference>
<feature type="domain" description="DUF2520" evidence="2">
    <location>
        <begin position="126"/>
        <end position="250"/>
    </location>
</feature>
<evidence type="ECO:0000259" key="1">
    <source>
        <dbReference type="Pfam" id="PF03807"/>
    </source>
</evidence>
<evidence type="ECO:0000313" key="4">
    <source>
        <dbReference type="Proteomes" id="UP000706891"/>
    </source>
</evidence>
<evidence type="ECO:0000259" key="2">
    <source>
        <dbReference type="Pfam" id="PF10728"/>
    </source>
</evidence>
<feature type="domain" description="Pyrroline-5-carboxylate reductase catalytic N-terminal" evidence="1">
    <location>
        <begin position="2"/>
        <end position="86"/>
    </location>
</feature>